<feature type="domain" description="DUF4136" evidence="2">
    <location>
        <begin position="21"/>
        <end position="171"/>
    </location>
</feature>
<dbReference type="PROSITE" id="PS51257">
    <property type="entry name" value="PROKAR_LIPOPROTEIN"/>
    <property type="match status" value="1"/>
</dbReference>
<feature type="chain" id="PRO_5045503525" evidence="1">
    <location>
        <begin position="21"/>
        <end position="175"/>
    </location>
</feature>
<keyword evidence="1" id="KW-0732">Signal</keyword>
<evidence type="ECO:0000313" key="4">
    <source>
        <dbReference type="Proteomes" id="UP000323621"/>
    </source>
</evidence>
<feature type="signal peptide" evidence="1">
    <location>
        <begin position="1"/>
        <end position="20"/>
    </location>
</feature>
<gene>
    <name evidence="3" type="ORF">ES677_07875</name>
</gene>
<comment type="caution">
    <text evidence="3">The sequence shown here is derived from an EMBL/GenBank/DDBJ whole genome shotgun (WGS) entry which is preliminary data.</text>
</comment>
<dbReference type="RefSeq" id="WP_148380951.1">
    <property type="nucleotide sequence ID" value="NZ_VSKN01000008.1"/>
</dbReference>
<dbReference type="Pfam" id="PF13590">
    <property type="entry name" value="DUF4136"/>
    <property type="match status" value="1"/>
</dbReference>
<dbReference type="Gene3D" id="3.30.160.670">
    <property type="match status" value="1"/>
</dbReference>
<dbReference type="EMBL" id="VSKN01000008">
    <property type="protein sequence ID" value="TYC12858.1"/>
    <property type="molecule type" value="Genomic_DNA"/>
</dbReference>
<organism evidence="3 4">
    <name type="scientific">Bizionia gelidisalsuginis</name>
    <dbReference type="NCBI Taxonomy" id="291188"/>
    <lineage>
        <taxon>Bacteria</taxon>
        <taxon>Pseudomonadati</taxon>
        <taxon>Bacteroidota</taxon>
        <taxon>Flavobacteriia</taxon>
        <taxon>Flavobacteriales</taxon>
        <taxon>Flavobacteriaceae</taxon>
        <taxon>Bizionia</taxon>
    </lineage>
</organism>
<dbReference type="InterPro" id="IPR025411">
    <property type="entry name" value="DUF4136"/>
</dbReference>
<evidence type="ECO:0000313" key="3">
    <source>
        <dbReference type="EMBL" id="TYC12858.1"/>
    </source>
</evidence>
<evidence type="ECO:0000259" key="2">
    <source>
        <dbReference type="Pfam" id="PF13590"/>
    </source>
</evidence>
<protein>
    <submittedName>
        <fullName evidence="3">DUF4136 domain-containing protein</fullName>
    </submittedName>
</protein>
<accession>A0ABY3MAT7</accession>
<name>A0ABY3MAT7_9FLAO</name>
<reference evidence="3 4" key="1">
    <citation type="submission" date="2019-08" db="EMBL/GenBank/DDBJ databases">
        <title>Genomes of Antarctic Bizionia species.</title>
        <authorList>
            <person name="Bowman J.P."/>
        </authorList>
    </citation>
    <scope>NUCLEOTIDE SEQUENCE [LARGE SCALE GENOMIC DNA]</scope>
    <source>
        <strain evidence="3 4">IC164</strain>
    </source>
</reference>
<sequence>MKFIKLLLLCVFLGSCSAIQVTSDYEKTATFSEYKTYNYFSNIESGLNELDDKRLIIAITKSLSKQGLSVSETPDFLIDFKMSQHQEAPRNNVGVGLGGGNGGIGCGISIGIPMGQNKVNQSLLIEFVDDSKMGLFWQGKGESSMNPKASPEQRESYFRAVVDKIFTQYPPKPKQ</sequence>
<proteinExistence type="predicted"/>
<evidence type="ECO:0000256" key="1">
    <source>
        <dbReference type="SAM" id="SignalP"/>
    </source>
</evidence>
<dbReference type="Proteomes" id="UP000323621">
    <property type="component" value="Unassembled WGS sequence"/>
</dbReference>
<keyword evidence="4" id="KW-1185">Reference proteome</keyword>